<keyword evidence="4" id="KW-1185">Reference proteome</keyword>
<evidence type="ECO:0000313" key="4">
    <source>
        <dbReference type="Proteomes" id="UP000186594"/>
    </source>
</evidence>
<protein>
    <recommendedName>
        <fullName evidence="2">Ubiquitin 3 binding protein But2 C-terminal domain-containing protein</fullName>
    </recommendedName>
</protein>
<proteinExistence type="predicted"/>
<dbReference type="Pfam" id="PF09792">
    <property type="entry name" value="But2"/>
    <property type="match status" value="1"/>
</dbReference>
<feature type="domain" description="Ubiquitin 3 binding protein But2 C-terminal" evidence="2">
    <location>
        <begin position="32"/>
        <end position="173"/>
    </location>
</feature>
<dbReference type="PANTHER" id="PTHR39613:SF1">
    <property type="entry name" value="ANCHORED CELL WALL PROTEIN, PUTATIVE (AFU_ORTHOLOGUE AFUA_4G08960)-RELATED"/>
    <property type="match status" value="1"/>
</dbReference>
<organism evidence="3 4">
    <name type="scientific">Neolecta irregularis (strain DAH-3)</name>
    <dbReference type="NCBI Taxonomy" id="1198029"/>
    <lineage>
        <taxon>Eukaryota</taxon>
        <taxon>Fungi</taxon>
        <taxon>Dikarya</taxon>
        <taxon>Ascomycota</taxon>
        <taxon>Taphrinomycotina</taxon>
        <taxon>Neolectales</taxon>
        <taxon>Neolectaceae</taxon>
        <taxon>Neolecta</taxon>
    </lineage>
</organism>
<evidence type="ECO:0000313" key="3">
    <source>
        <dbReference type="EMBL" id="OLL24304.1"/>
    </source>
</evidence>
<keyword evidence="1" id="KW-0732">Signal</keyword>
<dbReference type="OrthoDB" id="4657524at2759"/>
<name>A0A1U7LNS4_NEOID</name>
<feature type="chain" id="PRO_5013387219" description="Ubiquitin 3 binding protein But2 C-terminal domain-containing protein" evidence="1">
    <location>
        <begin position="19"/>
        <end position="183"/>
    </location>
</feature>
<evidence type="ECO:0000259" key="2">
    <source>
        <dbReference type="Pfam" id="PF09792"/>
    </source>
</evidence>
<accession>A0A1U7LNS4</accession>
<comment type="caution">
    <text evidence="3">The sequence shown here is derived from an EMBL/GenBank/DDBJ whole genome shotgun (WGS) entry which is preliminary data.</text>
</comment>
<dbReference type="PANTHER" id="PTHR39613">
    <property type="entry name" value="ANCHORED CELL WALL PROTEIN, PUTATIVE (AFU_ORTHOLOGUE AFUA_4G08960)-RELATED"/>
    <property type="match status" value="1"/>
</dbReference>
<evidence type="ECO:0000256" key="1">
    <source>
        <dbReference type="SAM" id="SignalP"/>
    </source>
</evidence>
<dbReference type="InterPro" id="IPR018620">
    <property type="entry name" value="Ubiquitin3-bd_protein_But2_C"/>
</dbReference>
<dbReference type="Proteomes" id="UP000186594">
    <property type="component" value="Unassembled WGS sequence"/>
</dbReference>
<feature type="signal peptide" evidence="1">
    <location>
        <begin position="1"/>
        <end position="18"/>
    </location>
</feature>
<sequence length="183" mass="20254">MQFTSTIVATLFAVTAFASPLKVRQNDQSPIYPGLFVPLRQDQPETAFGNQPTAFISQQDNQSKITTLTSFNLDPNYNTCSLSFKVSQGEGQLYSFTGTQSFAVYPSSGFSYSDVTWNTQPQPATQSYGVIQINTQGESNQLSFPCQHPYNELLLTPADDNNVDIWWTELDNPTVGLVLTQST</sequence>
<reference evidence="3 4" key="1">
    <citation type="submission" date="2016-04" db="EMBL/GenBank/DDBJ databases">
        <title>Evolutionary innovation and constraint leading to complex multicellularity in the Ascomycota.</title>
        <authorList>
            <person name="Cisse O."/>
            <person name="Nguyen A."/>
            <person name="Hewitt D.A."/>
            <person name="Jedd G."/>
            <person name="Stajich J.E."/>
        </authorList>
    </citation>
    <scope>NUCLEOTIDE SEQUENCE [LARGE SCALE GENOMIC DNA]</scope>
    <source>
        <strain evidence="3 4">DAH-3</strain>
    </source>
</reference>
<dbReference type="AlphaFoldDB" id="A0A1U7LNS4"/>
<dbReference type="EMBL" id="LXFE01000883">
    <property type="protein sequence ID" value="OLL24304.1"/>
    <property type="molecule type" value="Genomic_DNA"/>
</dbReference>
<gene>
    <name evidence="3" type="ORF">NEOLI_004874</name>
</gene>